<dbReference type="PANTHER" id="PTHR11097">
    <property type="entry name" value="EXOSOME COMPLEX EXONUCLEASE RIBOSOMAL RNA PROCESSING PROTEIN"/>
    <property type="match status" value="1"/>
</dbReference>
<gene>
    <name evidence="8" type="ORF">ASIM_LOCUS3668</name>
    <name evidence="9" type="ORF">ASIM_LOCUS5513</name>
</gene>
<keyword evidence="3" id="KW-0963">Cytoplasm</keyword>
<keyword evidence="10" id="KW-1185">Reference proteome</keyword>
<dbReference type="WBParaSite" id="ASIM_0000571801-mRNA-1">
    <property type="protein sequence ID" value="ASIM_0000571801-mRNA-1"/>
    <property type="gene ID" value="ASIM_0000571801"/>
</dbReference>
<evidence type="ECO:0000313" key="11">
    <source>
        <dbReference type="WBParaSite" id="ASIM_0000383601-mRNA-1"/>
    </source>
</evidence>
<evidence type="ECO:0000256" key="1">
    <source>
        <dbReference type="ARBA" id="ARBA00004604"/>
    </source>
</evidence>
<dbReference type="GO" id="GO:0071028">
    <property type="term" value="P:nuclear mRNA surveillance"/>
    <property type="evidence" value="ECO:0007669"/>
    <property type="project" value="TreeGrafter"/>
</dbReference>
<protein>
    <submittedName>
        <fullName evidence="11 12">Exosome complex component RRP43 (inferred by orthology to a human protein)</fullName>
    </submittedName>
</protein>
<accession>A0A0M3JDN0</accession>
<dbReference type="SUPFAM" id="SSF55666">
    <property type="entry name" value="Ribonuclease PH domain 2-like"/>
    <property type="match status" value="1"/>
</dbReference>
<keyword evidence="7" id="KW-0539">Nucleus</keyword>
<dbReference type="EMBL" id="UYRR01010863">
    <property type="protein sequence ID" value="VDK25657.1"/>
    <property type="molecule type" value="Genomic_DNA"/>
</dbReference>
<dbReference type="Proteomes" id="UP000267096">
    <property type="component" value="Unassembled WGS sequence"/>
</dbReference>
<keyword evidence="5" id="KW-0271">Exosome</keyword>
<name>A0A0M3JDN0_ANISI</name>
<evidence type="ECO:0000313" key="12">
    <source>
        <dbReference type="WBParaSite" id="ASIM_0000571801-mRNA-1"/>
    </source>
</evidence>
<comment type="similarity">
    <text evidence="2">Belongs to the RNase PH family.</text>
</comment>
<sequence>MANSNLKILNVSGSFLDALVTCATGALLDVRLPRVELDLDEDMVPNTSDIQVTEQYESIQLADLPVLSTFIVLDVPSKNEMKILCDPPAELFELLPNQMNILVGNGGKIYRTVINGYCGDESIIQKLFALASSRQKVVAEALLAAKEAHLKKTLKN</sequence>
<dbReference type="GO" id="GO:0016075">
    <property type="term" value="P:rRNA catabolic process"/>
    <property type="evidence" value="ECO:0007669"/>
    <property type="project" value="TreeGrafter"/>
</dbReference>
<dbReference type="GO" id="GO:0034475">
    <property type="term" value="P:U4 snRNA 3'-end processing"/>
    <property type="evidence" value="ECO:0007669"/>
    <property type="project" value="TreeGrafter"/>
</dbReference>
<evidence type="ECO:0000256" key="7">
    <source>
        <dbReference type="ARBA" id="ARBA00023242"/>
    </source>
</evidence>
<dbReference type="GO" id="GO:0034476">
    <property type="term" value="P:U5 snRNA 3'-end processing"/>
    <property type="evidence" value="ECO:0007669"/>
    <property type="project" value="TreeGrafter"/>
</dbReference>
<dbReference type="WBParaSite" id="ASIM_0000383601-mRNA-1">
    <property type="protein sequence ID" value="ASIM_0000383601-mRNA-1"/>
    <property type="gene ID" value="ASIM_0000383601"/>
</dbReference>
<evidence type="ECO:0000256" key="4">
    <source>
        <dbReference type="ARBA" id="ARBA00022552"/>
    </source>
</evidence>
<evidence type="ECO:0000313" key="9">
    <source>
        <dbReference type="EMBL" id="VDK25657.1"/>
    </source>
</evidence>
<evidence type="ECO:0000256" key="3">
    <source>
        <dbReference type="ARBA" id="ARBA00022490"/>
    </source>
</evidence>
<dbReference type="InterPro" id="IPR036345">
    <property type="entry name" value="ExoRNase_PH_dom2_sf"/>
</dbReference>
<evidence type="ECO:0000256" key="6">
    <source>
        <dbReference type="ARBA" id="ARBA00022884"/>
    </source>
</evidence>
<dbReference type="EMBL" id="UYRR01005861">
    <property type="protein sequence ID" value="VDK22074.1"/>
    <property type="molecule type" value="Genomic_DNA"/>
</dbReference>
<dbReference type="GO" id="GO:0000467">
    <property type="term" value="P:exonucleolytic trimming to generate mature 3'-end of 5.8S rRNA from tricistronic rRNA transcript (SSU-rRNA, 5.8S rRNA, LSU-rRNA)"/>
    <property type="evidence" value="ECO:0007669"/>
    <property type="project" value="TreeGrafter"/>
</dbReference>
<proteinExistence type="inferred from homology"/>
<evidence type="ECO:0000256" key="5">
    <source>
        <dbReference type="ARBA" id="ARBA00022835"/>
    </source>
</evidence>
<dbReference type="GO" id="GO:0034473">
    <property type="term" value="P:U1 snRNA 3'-end processing"/>
    <property type="evidence" value="ECO:0007669"/>
    <property type="project" value="TreeGrafter"/>
</dbReference>
<dbReference type="GO" id="GO:0071035">
    <property type="term" value="P:nuclear polyadenylation-dependent rRNA catabolic process"/>
    <property type="evidence" value="ECO:0007669"/>
    <property type="project" value="TreeGrafter"/>
</dbReference>
<dbReference type="GO" id="GO:0035925">
    <property type="term" value="F:mRNA 3'-UTR AU-rich region binding"/>
    <property type="evidence" value="ECO:0007669"/>
    <property type="project" value="TreeGrafter"/>
</dbReference>
<reference evidence="8 10" key="2">
    <citation type="submission" date="2018-11" db="EMBL/GenBank/DDBJ databases">
        <authorList>
            <consortium name="Pathogen Informatics"/>
        </authorList>
    </citation>
    <scope>NUCLEOTIDE SEQUENCE [LARGE SCALE GENOMIC DNA]</scope>
</reference>
<dbReference type="InterPro" id="IPR050590">
    <property type="entry name" value="Exosome_comp_Rrp42_subfam"/>
</dbReference>
<dbReference type="GO" id="GO:0005730">
    <property type="term" value="C:nucleolus"/>
    <property type="evidence" value="ECO:0007669"/>
    <property type="project" value="UniProtKB-SubCell"/>
</dbReference>
<reference evidence="11 12" key="1">
    <citation type="submission" date="2017-02" db="UniProtKB">
        <authorList>
            <consortium name="WormBaseParasite"/>
        </authorList>
    </citation>
    <scope>IDENTIFICATION</scope>
</reference>
<evidence type="ECO:0000313" key="8">
    <source>
        <dbReference type="EMBL" id="VDK22074.1"/>
    </source>
</evidence>
<keyword evidence="6" id="KW-0694">RNA-binding</keyword>
<dbReference type="Gene3D" id="3.30.230.70">
    <property type="entry name" value="GHMP Kinase, N-terminal domain"/>
    <property type="match status" value="1"/>
</dbReference>
<evidence type="ECO:0000313" key="10">
    <source>
        <dbReference type="Proteomes" id="UP000267096"/>
    </source>
</evidence>
<evidence type="ECO:0000256" key="2">
    <source>
        <dbReference type="ARBA" id="ARBA00006678"/>
    </source>
</evidence>
<keyword evidence="4" id="KW-0698">rRNA processing</keyword>
<comment type="subcellular location">
    <subcellularLocation>
        <location evidence="1">Nucleus</location>
        <location evidence="1">Nucleolus</location>
    </subcellularLocation>
</comment>
<dbReference type="PANTHER" id="PTHR11097:SF9">
    <property type="entry name" value="EXOSOME COMPLEX COMPONENT RRP43"/>
    <property type="match status" value="1"/>
</dbReference>
<dbReference type="GO" id="GO:0000177">
    <property type="term" value="C:cytoplasmic exosome (RNase complex)"/>
    <property type="evidence" value="ECO:0007669"/>
    <property type="project" value="TreeGrafter"/>
</dbReference>
<dbReference type="AlphaFoldDB" id="A0A0M3JDN0"/>
<dbReference type="GO" id="GO:0000176">
    <property type="term" value="C:nuclear exosome (RNase complex)"/>
    <property type="evidence" value="ECO:0007669"/>
    <property type="project" value="TreeGrafter"/>
</dbReference>
<dbReference type="OrthoDB" id="45882at2759"/>
<dbReference type="InterPro" id="IPR027408">
    <property type="entry name" value="PNPase/RNase_PH_dom_sf"/>
</dbReference>
<dbReference type="GO" id="GO:0071038">
    <property type="term" value="P:TRAMP-dependent tRNA surveillance pathway"/>
    <property type="evidence" value="ECO:0007669"/>
    <property type="project" value="TreeGrafter"/>
</dbReference>
<organism evidence="12">
    <name type="scientific">Anisakis simplex</name>
    <name type="common">Herring worm</name>
    <dbReference type="NCBI Taxonomy" id="6269"/>
    <lineage>
        <taxon>Eukaryota</taxon>
        <taxon>Metazoa</taxon>
        <taxon>Ecdysozoa</taxon>
        <taxon>Nematoda</taxon>
        <taxon>Chromadorea</taxon>
        <taxon>Rhabditida</taxon>
        <taxon>Spirurina</taxon>
        <taxon>Ascaridomorpha</taxon>
        <taxon>Ascaridoidea</taxon>
        <taxon>Anisakidae</taxon>
        <taxon>Anisakis</taxon>
        <taxon>Anisakis simplex complex</taxon>
    </lineage>
</organism>